<feature type="region of interest" description="Disordered" evidence="1">
    <location>
        <begin position="108"/>
        <end position="147"/>
    </location>
</feature>
<dbReference type="AlphaFoldDB" id="A0A5N7CU31"/>
<keyword evidence="2" id="KW-0812">Transmembrane</keyword>
<gene>
    <name evidence="3" type="ORF">BDV37DRAFT_65926</name>
</gene>
<evidence type="ECO:0000313" key="4">
    <source>
        <dbReference type="Proteomes" id="UP000325579"/>
    </source>
</evidence>
<dbReference type="EMBL" id="ML736914">
    <property type="protein sequence ID" value="KAE8397168.1"/>
    <property type="molecule type" value="Genomic_DNA"/>
</dbReference>
<evidence type="ECO:0000256" key="1">
    <source>
        <dbReference type="SAM" id="MobiDB-lite"/>
    </source>
</evidence>
<dbReference type="GeneID" id="43675716"/>
<feature type="transmembrane region" description="Helical" evidence="2">
    <location>
        <begin position="65"/>
        <end position="86"/>
    </location>
</feature>
<proteinExistence type="predicted"/>
<keyword evidence="2" id="KW-0472">Membrane</keyword>
<organism evidence="3 4">
    <name type="scientific">Aspergillus pseudonomiae</name>
    <dbReference type="NCBI Taxonomy" id="1506151"/>
    <lineage>
        <taxon>Eukaryota</taxon>
        <taxon>Fungi</taxon>
        <taxon>Dikarya</taxon>
        <taxon>Ascomycota</taxon>
        <taxon>Pezizomycotina</taxon>
        <taxon>Eurotiomycetes</taxon>
        <taxon>Eurotiomycetidae</taxon>
        <taxon>Eurotiales</taxon>
        <taxon>Aspergillaceae</taxon>
        <taxon>Aspergillus</taxon>
        <taxon>Aspergillus subgen. Circumdati</taxon>
    </lineage>
</organism>
<accession>A0A5N7CU31</accession>
<protein>
    <submittedName>
        <fullName evidence="3">Uncharacterized protein</fullName>
    </submittedName>
</protein>
<feature type="compositionally biased region" description="Basic and acidic residues" evidence="1">
    <location>
        <begin position="117"/>
        <end position="134"/>
    </location>
</feature>
<dbReference type="OrthoDB" id="9999863at2759"/>
<dbReference type="InterPro" id="IPR051143">
    <property type="entry name" value="TrkH_K-transport"/>
</dbReference>
<dbReference type="PANTHER" id="PTHR31064">
    <property type="entry name" value="POTASSIUM TRANSPORT PROTEIN DDB_G0292412-RELATED"/>
    <property type="match status" value="1"/>
</dbReference>
<dbReference type="GO" id="GO:0030007">
    <property type="term" value="P:intracellular potassium ion homeostasis"/>
    <property type="evidence" value="ECO:0007669"/>
    <property type="project" value="TreeGrafter"/>
</dbReference>
<keyword evidence="2" id="KW-1133">Transmembrane helix</keyword>
<dbReference type="PANTHER" id="PTHR31064:SF5">
    <property type="entry name" value="POTASSIUM ION TRANSPORTER (EUROFUNG)"/>
    <property type="match status" value="1"/>
</dbReference>
<dbReference type="GO" id="GO:0005886">
    <property type="term" value="C:plasma membrane"/>
    <property type="evidence" value="ECO:0007669"/>
    <property type="project" value="TreeGrafter"/>
</dbReference>
<evidence type="ECO:0000313" key="3">
    <source>
        <dbReference type="EMBL" id="KAE8397168.1"/>
    </source>
</evidence>
<keyword evidence="4" id="KW-1185">Reference proteome</keyword>
<feature type="transmembrane region" description="Helical" evidence="2">
    <location>
        <begin position="12"/>
        <end position="30"/>
    </location>
</feature>
<dbReference type="Proteomes" id="UP000325579">
    <property type="component" value="Unassembled WGS sequence"/>
</dbReference>
<sequence>MWKPHLNFITLHYAYIIFLSILALVVVYPQRNLRAVDAYFFGASASTESGLNTIDVKELKIYQQVYLYLIPTLGNLGFINILVVLVRLRWFKKRFEAAAPDLLGSKPQNVVNDPDLEEKTVGDRQDMVKSHKSSEQPIDSDGQGNRRPVLPSQGCIPVLNRSPDNVSEGQQVNVTTVEPLRAATVSFAEHVNTDSKALYIPPPWARDRGISQLGIDLAIKCC</sequence>
<dbReference type="RefSeq" id="XP_031934487.1">
    <property type="nucleotide sequence ID" value="XM_032091025.1"/>
</dbReference>
<reference evidence="3 4" key="1">
    <citation type="submission" date="2019-04" db="EMBL/GenBank/DDBJ databases">
        <authorList>
            <consortium name="DOE Joint Genome Institute"/>
            <person name="Mondo S."/>
            <person name="Kjaerbolling I."/>
            <person name="Vesth T."/>
            <person name="Frisvad J.C."/>
            <person name="Nybo J.L."/>
            <person name="Theobald S."/>
            <person name="Kildgaard S."/>
            <person name="Isbrandt T."/>
            <person name="Kuo A."/>
            <person name="Sato A."/>
            <person name="Lyhne E.K."/>
            <person name="Kogle M.E."/>
            <person name="Wiebenga A."/>
            <person name="Kun R.S."/>
            <person name="Lubbers R.J."/>
            <person name="Makela M.R."/>
            <person name="Barry K."/>
            <person name="Chovatia M."/>
            <person name="Clum A."/>
            <person name="Daum C."/>
            <person name="Haridas S."/>
            <person name="He G."/>
            <person name="LaButti K."/>
            <person name="Lipzen A."/>
            <person name="Riley R."/>
            <person name="Salamov A."/>
            <person name="Simmons B.A."/>
            <person name="Magnuson J.K."/>
            <person name="Henrissat B."/>
            <person name="Mortensen U.H."/>
            <person name="Larsen T.O."/>
            <person name="Devries R.P."/>
            <person name="Grigoriev I.V."/>
            <person name="Machida M."/>
            <person name="Baker S.E."/>
            <person name="Andersen M.R."/>
            <person name="Cantor M.N."/>
            <person name="Hua S.X."/>
        </authorList>
    </citation>
    <scope>NUCLEOTIDE SEQUENCE [LARGE SCALE GENOMIC DNA]</scope>
    <source>
        <strain evidence="3 4">CBS 119388</strain>
    </source>
</reference>
<dbReference type="GO" id="GO:0140107">
    <property type="term" value="F:high-affinity potassium ion transmembrane transporter activity"/>
    <property type="evidence" value="ECO:0007669"/>
    <property type="project" value="TreeGrafter"/>
</dbReference>
<dbReference type="GO" id="GO:1990573">
    <property type="term" value="P:potassium ion import across plasma membrane"/>
    <property type="evidence" value="ECO:0007669"/>
    <property type="project" value="TreeGrafter"/>
</dbReference>
<evidence type="ECO:0000256" key="2">
    <source>
        <dbReference type="SAM" id="Phobius"/>
    </source>
</evidence>
<name>A0A5N7CU31_9EURO</name>